<proteinExistence type="predicted"/>
<feature type="compositionally biased region" description="Basic and acidic residues" evidence="1">
    <location>
        <begin position="247"/>
        <end position="256"/>
    </location>
</feature>
<keyword evidence="5" id="KW-1185">Reference proteome</keyword>
<keyword evidence="2" id="KW-0472">Membrane</keyword>
<evidence type="ECO:0000256" key="2">
    <source>
        <dbReference type="SAM" id="Phobius"/>
    </source>
</evidence>
<organism evidence="4 5">
    <name type="scientific">Ophiobolus disseminans</name>
    <dbReference type="NCBI Taxonomy" id="1469910"/>
    <lineage>
        <taxon>Eukaryota</taxon>
        <taxon>Fungi</taxon>
        <taxon>Dikarya</taxon>
        <taxon>Ascomycota</taxon>
        <taxon>Pezizomycotina</taxon>
        <taxon>Dothideomycetes</taxon>
        <taxon>Pleosporomycetidae</taxon>
        <taxon>Pleosporales</taxon>
        <taxon>Pleosporineae</taxon>
        <taxon>Phaeosphaeriaceae</taxon>
        <taxon>Ophiobolus</taxon>
    </lineage>
</organism>
<protein>
    <recommendedName>
        <fullName evidence="6">Mid2 domain-containing protein</fullName>
    </recommendedName>
</protein>
<gene>
    <name evidence="4" type="ORF">CC86DRAFT_367446</name>
</gene>
<dbReference type="Proteomes" id="UP000799424">
    <property type="component" value="Unassembled WGS sequence"/>
</dbReference>
<feature type="region of interest" description="Disordered" evidence="1">
    <location>
        <begin position="212"/>
        <end position="276"/>
    </location>
</feature>
<feature type="transmembrane region" description="Helical" evidence="2">
    <location>
        <begin position="180"/>
        <end position="204"/>
    </location>
</feature>
<evidence type="ECO:0000313" key="5">
    <source>
        <dbReference type="Proteomes" id="UP000799424"/>
    </source>
</evidence>
<feature type="signal peptide" evidence="3">
    <location>
        <begin position="1"/>
        <end position="19"/>
    </location>
</feature>
<evidence type="ECO:0000313" key="4">
    <source>
        <dbReference type="EMBL" id="KAF2830759.1"/>
    </source>
</evidence>
<accession>A0A6A7ADI6</accession>
<feature type="chain" id="PRO_5025516117" description="Mid2 domain-containing protein" evidence="3">
    <location>
        <begin position="20"/>
        <end position="276"/>
    </location>
</feature>
<evidence type="ECO:0000256" key="1">
    <source>
        <dbReference type="SAM" id="MobiDB-lite"/>
    </source>
</evidence>
<keyword evidence="2" id="KW-1133">Transmembrane helix</keyword>
<evidence type="ECO:0000256" key="3">
    <source>
        <dbReference type="SAM" id="SignalP"/>
    </source>
</evidence>
<reference evidence="4" key="1">
    <citation type="journal article" date="2020" name="Stud. Mycol.">
        <title>101 Dothideomycetes genomes: a test case for predicting lifestyles and emergence of pathogens.</title>
        <authorList>
            <person name="Haridas S."/>
            <person name="Albert R."/>
            <person name="Binder M."/>
            <person name="Bloem J."/>
            <person name="Labutti K."/>
            <person name="Salamov A."/>
            <person name="Andreopoulos B."/>
            <person name="Baker S."/>
            <person name="Barry K."/>
            <person name="Bills G."/>
            <person name="Bluhm B."/>
            <person name="Cannon C."/>
            <person name="Castanera R."/>
            <person name="Culley D."/>
            <person name="Daum C."/>
            <person name="Ezra D."/>
            <person name="Gonzalez J."/>
            <person name="Henrissat B."/>
            <person name="Kuo A."/>
            <person name="Liang C."/>
            <person name="Lipzen A."/>
            <person name="Lutzoni F."/>
            <person name="Magnuson J."/>
            <person name="Mondo S."/>
            <person name="Nolan M."/>
            <person name="Ohm R."/>
            <person name="Pangilinan J."/>
            <person name="Park H.-J."/>
            <person name="Ramirez L."/>
            <person name="Alfaro M."/>
            <person name="Sun H."/>
            <person name="Tritt A."/>
            <person name="Yoshinaga Y."/>
            <person name="Zwiers L.-H."/>
            <person name="Turgeon B."/>
            <person name="Goodwin S."/>
            <person name="Spatafora J."/>
            <person name="Crous P."/>
            <person name="Grigoriev I."/>
        </authorList>
    </citation>
    <scope>NUCLEOTIDE SEQUENCE</scope>
    <source>
        <strain evidence="4">CBS 113818</strain>
    </source>
</reference>
<dbReference type="EMBL" id="MU006219">
    <property type="protein sequence ID" value="KAF2830759.1"/>
    <property type="molecule type" value="Genomic_DNA"/>
</dbReference>
<sequence>MRHLVSLTLFVTLFHRVYAFPDGVGQFSTFALSSLNGSFSFPSTYPLILRANNTYPLAWTTTFKTVNLFLYQRGKAGGYPIAVRQSTGACDWKADTIDADNKAPFTIRGVNIDDNTPGKPKEGDFFSAMFYIAREPGDVFSTEPSSTPTGISSLSATATATGNALSASASKKSKKRKKTLGLGLGISLGVIVLLLVILGGLALLKRRRKRAAHETEKSAAATDGEAAQGSAEMYAAPAPQEIYTKPSEVEGERRYVEMPVTERAVEMSSEGGRGRT</sequence>
<keyword evidence="2" id="KW-0812">Transmembrane</keyword>
<evidence type="ECO:0008006" key="6">
    <source>
        <dbReference type="Google" id="ProtNLM"/>
    </source>
</evidence>
<name>A0A6A7ADI6_9PLEO</name>
<keyword evidence="3" id="KW-0732">Signal</keyword>
<dbReference type="AlphaFoldDB" id="A0A6A7ADI6"/>